<evidence type="ECO:0000313" key="5">
    <source>
        <dbReference type="EMBL" id="VDG77038.1"/>
    </source>
</evidence>
<evidence type="ECO:0000256" key="1">
    <source>
        <dbReference type="ARBA" id="ARBA00009277"/>
    </source>
</evidence>
<dbReference type="Pfam" id="PF22483">
    <property type="entry name" value="Mu-transpos_C_2"/>
    <property type="match status" value="1"/>
</dbReference>
<dbReference type="GO" id="GO:0015074">
    <property type="term" value="P:DNA integration"/>
    <property type="evidence" value="ECO:0007669"/>
    <property type="project" value="InterPro"/>
</dbReference>
<dbReference type="NCBIfam" id="NF033546">
    <property type="entry name" value="transpos_IS21"/>
    <property type="match status" value="1"/>
</dbReference>
<proteinExistence type="inferred from homology"/>
<dbReference type="InterPro" id="IPR012337">
    <property type="entry name" value="RNaseH-like_sf"/>
</dbReference>
<dbReference type="PANTHER" id="PTHR35004">
    <property type="entry name" value="TRANSPOSASE RV3428C-RELATED"/>
    <property type="match status" value="1"/>
</dbReference>
<feature type="domain" description="Integrase catalytic" evidence="2">
    <location>
        <begin position="118"/>
        <end position="310"/>
    </location>
</feature>
<dbReference type="Gene3D" id="3.30.420.10">
    <property type="entry name" value="Ribonuclease H-like superfamily/Ribonuclease H"/>
    <property type="match status" value="1"/>
</dbReference>
<dbReference type="EMBL" id="UYIO01000001">
    <property type="protein sequence ID" value="VDG76884.1"/>
    <property type="molecule type" value="Genomic_DNA"/>
</dbReference>
<evidence type="ECO:0000313" key="4">
    <source>
        <dbReference type="EMBL" id="VDG76884.1"/>
    </source>
</evidence>
<protein>
    <submittedName>
        <fullName evidence="4">Transposase (25)</fullName>
    </submittedName>
</protein>
<accession>A0A7Z9C8X6</accession>
<dbReference type="GO" id="GO:0003676">
    <property type="term" value="F:nucleic acid binding"/>
    <property type="evidence" value="ECO:0007669"/>
    <property type="project" value="InterPro"/>
</dbReference>
<reference evidence="4 6" key="1">
    <citation type="submission" date="2018-11" db="EMBL/GenBank/DDBJ databases">
        <authorList>
            <consortium name="Pathogen Informatics"/>
        </authorList>
    </citation>
    <scope>NUCLEOTIDE SEQUENCE [LARGE SCALE GENOMIC DNA]</scope>
    <source>
        <strain evidence="4 6">NCTC10327</strain>
    </source>
</reference>
<dbReference type="InterPro" id="IPR001584">
    <property type="entry name" value="Integrase_cat-core"/>
</dbReference>
<dbReference type="EMBL" id="UYIO01000001">
    <property type="protein sequence ID" value="VDG77038.1"/>
    <property type="molecule type" value="Genomic_DNA"/>
</dbReference>
<dbReference type="EMBL" id="UYIO01000001">
    <property type="protein sequence ID" value="VDG75381.1"/>
    <property type="molecule type" value="Genomic_DNA"/>
</dbReference>
<dbReference type="PROSITE" id="PS50994">
    <property type="entry name" value="INTEGRASE"/>
    <property type="match status" value="1"/>
</dbReference>
<name>A0A7Z9C8X6_9ACTO</name>
<comment type="caution">
    <text evidence="4">The sequence shown here is derived from an EMBL/GenBank/DDBJ whole genome shotgun (WGS) entry which is preliminary data.</text>
</comment>
<dbReference type="Proteomes" id="UP000269974">
    <property type="component" value="Unassembled WGS sequence"/>
</dbReference>
<gene>
    <name evidence="3" type="ORF">NCTC10327_00108</name>
    <name evidence="4" type="ORF">NCTC10327_01517</name>
    <name evidence="5" type="ORF">NCTC10327_01659</name>
</gene>
<comment type="similarity">
    <text evidence="1">Belongs to the transposase IS21/IS408/IS1162 family.</text>
</comment>
<organism evidence="4 6">
    <name type="scientific">Actinobaculum suis</name>
    <dbReference type="NCBI Taxonomy" id="1657"/>
    <lineage>
        <taxon>Bacteria</taxon>
        <taxon>Bacillati</taxon>
        <taxon>Actinomycetota</taxon>
        <taxon>Actinomycetes</taxon>
        <taxon>Actinomycetales</taxon>
        <taxon>Actinomycetaceae</taxon>
        <taxon>Actinobaculum</taxon>
    </lineage>
</organism>
<dbReference type="SUPFAM" id="SSF46689">
    <property type="entry name" value="Homeodomain-like"/>
    <property type="match status" value="1"/>
</dbReference>
<dbReference type="InterPro" id="IPR054353">
    <property type="entry name" value="IstA-like_C"/>
</dbReference>
<evidence type="ECO:0000259" key="2">
    <source>
        <dbReference type="PROSITE" id="PS50994"/>
    </source>
</evidence>
<evidence type="ECO:0000313" key="3">
    <source>
        <dbReference type="EMBL" id="VDG75381.1"/>
    </source>
</evidence>
<dbReference type="SUPFAM" id="SSF53098">
    <property type="entry name" value="Ribonuclease H-like"/>
    <property type="match status" value="1"/>
</dbReference>
<dbReference type="AlphaFoldDB" id="A0A7Z9C8X6"/>
<dbReference type="InterPro" id="IPR036397">
    <property type="entry name" value="RNaseH_sf"/>
</dbReference>
<sequence>MTVPVSVQKDIKTRLAQGQSQRRVARELNLSRNTVAKYAAKEDFSPRPKITKPRSKMEPYAQLVTSWLVQDEKMPPKQRHTIQRVWERLVEEEGFTGSYHSVMRWIHRYRVERRHLGQGFSELVWQAGQMQVDYGQARALIDGTEQLVHVLVATLPYSNARFAVASPAQNAECVCAGLRMIFEHIGQVPTRCVFDNASGIGAKHRDGTVTMTRLFEAFATHYGIKVAFTNPYSGHEKGHVENAVGFLRRNLMVPLPRAQSLGQLSALLLSRCDKLLERNHYRKNIPIGELFEDDKAACSHLPRIGFDACSWQRRTVDKVGNIQVDNHMYLVGSQHALTQVHVGIRAQSIEILNQSGQRIIEHSRSYSTDHGTVFDPVSVLPNLIRRPGSYPQSLLRPLLPQALARYLDHADNPRRAAVLRMMYRACQMADFASIASSAADLLTHEIELNPDNLFLAVRATLQPPTTSTNTVDLTAYDALLPRTAS</sequence>
<dbReference type="InterPro" id="IPR009057">
    <property type="entry name" value="Homeodomain-like_sf"/>
</dbReference>
<evidence type="ECO:0000313" key="6">
    <source>
        <dbReference type="Proteomes" id="UP000269974"/>
    </source>
</evidence>